<evidence type="ECO:0000313" key="3">
    <source>
        <dbReference type="Proteomes" id="UP000192445"/>
    </source>
</evidence>
<dbReference type="Proteomes" id="UP000192445">
    <property type="component" value="Chromosome"/>
</dbReference>
<feature type="compositionally biased region" description="Low complexity" evidence="1">
    <location>
        <begin position="1"/>
        <end position="18"/>
    </location>
</feature>
<proteinExistence type="predicted"/>
<protein>
    <submittedName>
        <fullName evidence="2">Uncharacterized protein</fullName>
    </submittedName>
</protein>
<dbReference type="EMBL" id="CP020570">
    <property type="protein sequence ID" value="ARF64408.1"/>
    <property type="molecule type" value="Genomic_DNA"/>
</dbReference>
<feature type="compositionally biased region" description="Low complexity" evidence="1">
    <location>
        <begin position="52"/>
        <end position="70"/>
    </location>
</feature>
<evidence type="ECO:0000256" key="1">
    <source>
        <dbReference type="SAM" id="MobiDB-lite"/>
    </source>
</evidence>
<name>A0A1V0UHK0_STRVN</name>
<sequence>MLGTEAGAAADRTGIAAGVSGRVDGGVGATGPEPGVLAAAGSGPRPVSGRVPGARRSPSSGASPPSRAVGGRAGSGVPIPPRTRARAPPEGAGPVAGAR</sequence>
<organism evidence="2 3">
    <name type="scientific">Streptomyces violaceoruber</name>
    <dbReference type="NCBI Taxonomy" id="1935"/>
    <lineage>
        <taxon>Bacteria</taxon>
        <taxon>Bacillati</taxon>
        <taxon>Actinomycetota</taxon>
        <taxon>Actinomycetes</taxon>
        <taxon>Kitasatosporales</taxon>
        <taxon>Streptomycetaceae</taxon>
        <taxon>Streptomyces</taxon>
        <taxon>Streptomyces violaceoruber group</taxon>
    </lineage>
</organism>
<gene>
    <name evidence="2" type="ORF">B1H20_25755</name>
</gene>
<dbReference type="AlphaFoldDB" id="A0A1V0UHK0"/>
<accession>A0A1V0UHK0</accession>
<evidence type="ECO:0000313" key="2">
    <source>
        <dbReference type="EMBL" id="ARF64408.1"/>
    </source>
</evidence>
<feature type="compositionally biased region" description="Low complexity" evidence="1">
    <location>
        <begin position="86"/>
        <end position="99"/>
    </location>
</feature>
<dbReference type="KEGG" id="svu:B1H20_25755"/>
<reference evidence="2 3" key="1">
    <citation type="submission" date="2017-03" db="EMBL/GenBank/DDBJ databases">
        <title>Complete Genome Sequence of a natural compounds producer, Streptomyces violaceus S21.</title>
        <authorList>
            <person name="Zhong C."/>
            <person name="Zhao Z."/>
            <person name="Fu J."/>
            <person name="Zong G."/>
            <person name="Qin R."/>
            <person name="Cao G."/>
        </authorList>
    </citation>
    <scope>NUCLEOTIDE SEQUENCE [LARGE SCALE GENOMIC DNA]</scope>
    <source>
        <strain evidence="2 3">S21</strain>
    </source>
</reference>
<feature type="region of interest" description="Disordered" evidence="1">
    <location>
        <begin position="1"/>
        <end position="99"/>
    </location>
</feature>